<reference evidence="4 5" key="1">
    <citation type="submission" date="2018-08" db="EMBL/GenBank/DDBJ databases">
        <title>Sequencing the genomes of 1000 actinobacteria strains.</title>
        <authorList>
            <person name="Klenk H.-P."/>
        </authorList>
    </citation>
    <scope>NUCLEOTIDE SEQUENCE [LARGE SCALE GENOMIC DNA]</scope>
    <source>
        <strain evidence="4 5">DSM 43927</strain>
    </source>
</reference>
<keyword evidence="2" id="KW-0472">Membrane</keyword>
<dbReference type="PRINTS" id="PR01217">
    <property type="entry name" value="PRICHEXTENSN"/>
</dbReference>
<proteinExistence type="predicted"/>
<dbReference type="RefSeq" id="WP_116022988.1">
    <property type="nucleotide sequence ID" value="NZ_QTTT01000001.1"/>
</dbReference>
<name>A0A3D9SNH2_9ACTN</name>
<feature type="region of interest" description="Disordered" evidence="1">
    <location>
        <begin position="475"/>
        <end position="574"/>
    </location>
</feature>
<dbReference type="SUPFAM" id="SSF50494">
    <property type="entry name" value="Trypsin-like serine proteases"/>
    <property type="match status" value="1"/>
</dbReference>
<organism evidence="4 5">
    <name type="scientific">Thermomonospora umbrina</name>
    <dbReference type="NCBI Taxonomy" id="111806"/>
    <lineage>
        <taxon>Bacteria</taxon>
        <taxon>Bacillati</taxon>
        <taxon>Actinomycetota</taxon>
        <taxon>Actinomycetes</taxon>
        <taxon>Streptosporangiales</taxon>
        <taxon>Thermomonosporaceae</taxon>
        <taxon>Thermomonospora</taxon>
    </lineage>
</organism>
<dbReference type="InterPro" id="IPR043504">
    <property type="entry name" value="Peptidase_S1_PA_chymotrypsin"/>
</dbReference>
<evidence type="ECO:0000256" key="3">
    <source>
        <dbReference type="SAM" id="SignalP"/>
    </source>
</evidence>
<dbReference type="PANTHER" id="PTHR43019">
    <property type="entry name" value="SERINE ENDOPROTEASE DEGS"/>
    <property type="match status" value="1"/>
</dbReference>
<keyword evidence="2" id="KW-1133">Transmembrane helix</keyword>
<protein>
    <submittedName>
        <fullName evidence="4">Trypsin-like peptidase</fullName>
    </submittedName>
</protein>
<dbReference type="OrthoDB" id="3497273at2"/>
<feature type="compositionally biased region" description="Pro residues" evidence="1">
    <location>
        <begin position="480"/>
        <end position="574"/>
    </location>
</feature>
<keyword evidence="2" id="KW-0812">Transmembrane</keyword>
<dbReference type="Proteomes" id="UP000256661">
    <property type="component" value="Unassembled WGS sequence"/>
</dbReference>
<feature type="chain" id="PRO_5038663111" evidence="3">
    <location>
        <begin position="23"/>
        <end position="574"/>
    </location>
</feature>
<feature type="signal peptide" evidence="3">
    <location>
        <begin position="1"/>
        <end position="22"/>
    </location>
</feature>
<comment type="caution">
    <text evidence="4">The sequence shown here is derived from an EMBL/GenBank/DDBJ whole genome shotgun (WGS) entry which is preliminary data.</text>
</comment>
<evidence type="ECO:0000256" key="2">
    <source>
        <dbReference type="SAM" id="Phobius"/>
    </source>
</evidence>
<dbReference type="EMBL" id="QTTT01000001">
    <property type="protein sequence ID" value="REE97502.1"/>
    <property type="molecule type" value="Genomic_DNA"/>
</dbReference>
<evidence type="ECO:0000313" key="4">
    <source>
        <dbReference type="EMBL" id="REE97502.1"/>
    </source>
</evidence>
<gene>
    <name evidence="4" type="ORF">DFJ69_2975</name>
</gene>
<feature type="transmembrane region" description="Helical" evidence="2">
    <location>
        <begin position="443"/>
        <end position="466"/>
    </location>
</feature>
<evidence type="ECO:0000256" key="1">
    <source>
        <dbReference type="SAM" id="MobiDB-lite"/>
    </source>
</evidence>
<dbReference type="Gene3D" id="2.40.10.10">
    <property type="entry name" value="Trypsin-like serine proteases"/>
    <property type="match status" value="2"/>
</dbReference>
<dbReference type="InterPro" id="IPR009003">
    <property type="entry name" value="Peptidase_S1_PA"/>
</dbReference>
<keyword evidence="5" id="KW-1185">Reference proteome</keyword>
<dbReference type="Pfam" id="PF13365">
    <property type="entry name" value="Trypsin_2"/>
    <property type="match status" value="1"/>
</dbReference>
<evidence type="ECO:0000313" key="5">
    <source>
        <dbReference type="Proteomes" id="UP000256661"/>
    </source>
</evidence>
<sequence length="574" mass="60430">MRRPIGALLVVFTAATVVPAAALPGTGHAEDDKDVPVATRLAAKTHPAVQLLTTKISADVVVPRPAFDSDNLESLLRKVARDAVNGRIPTDQRSLVKTAITRMLKDPDRYLNPTGDDRVIKAESTALCTGWWVTPHGHMVTASHCVEPDRDLTASTFAKQAREDLAADDERIRDQILKGVDVDDELKRKTDELITKFNVEHLKLEKLEQVTTVNFTKPGGGVDTARTTTAEVVGKGENYPGKDVAVLKVSGQQNLPTLDLGADADVQVGSSVYIDGFPGTVTNEETLSPNSRLQPAFTQGPINANRTTQKGVPYFQTQAPAYGGNSGGPVIGDSGKVVGILIATLGDGDGGTAQNEQLVLPVSVVNEKLGEHNVRPVASPASVSYNAGLDLFFKRHYKKALPKFREAQNLYSAHPYVAQYISDSQTAITEGKDETPLATGTKVAIGGGIGGAVLLLAALVIGTVILTRRRRRNRLAPAGGPAPFPGPMHGPGPMPGPPPGPYQPQALPPGPSATPPGGMAPPPPGPHRPPPGPPQGLRQGPPPPPQGPPVRYDPPPPDPPHQPPGPAGPLPPPR</sequence>
<accession>A0A3D9SNH2</accession>
<dbReference type="PANTHER" id="PTHR43019:SF23">
    <property type="entry name" value="PROTEASE DO-LIKE 5, CHLOROPLASTIC"/>
    <property type="match status" value="1"/>
</dbReference>
<dbReference type="AlphaFoldDB" id="A0A3D9SNH2"/>
<keyword evidence="3" id="KW-0732">Signal</keyword>